<accession>M1WMR5</accession>
<dbReference type="BioCyc" id="DPIE1322246:BN4_RS13445-MONOMER"/>
<dbReference type="Gene3D" id="3.40.50.150">
    <property type="entry name" value="Vaccinia Virus protein VP39"/>
    <property type="match status" value="1"/>
</dbReference>
<organism evidence="1 2">
    <name type="scientific">Pseudodesulfovibrio piezophilus (strain DSM 21447 / JCM 15486 / C1TLV30)</name>
    <name type="common">Desulfovibrio piezophilus</name>
    <dbReference type="NCBI Taxonomy" id="1322246"/>
    <lineage>
        <taxon>Bacteria</taxon>
        <taxon>Pseudomonadati</taxon>
        <taxon>Thermodesulfobacteriota</taxon>
        <taxon>Desulfovibrionia</taxon>
        <taxon>Desulfovibrionales</taxon>
        <taxon>Desulfovibrionaceae</taxon>
    </lineage>
</organism>
<dbReference type="PATRIC" id="fig|879567.3.peg.2869"/>
<gene>
    <name evidence="1" type="ordered locus">BN4_12677</name>
</gene>
<dbReference type="AlphaFoldDB" id="M1WMR5"/>
<dbReference type="eggNOG" id="ENOG50342TD">
    <property type="taxonomic scope" value="Bacteria"/>
</dbReference>
<dbReference type="STRING" id="1322246.BN4_12677"/>
<dbReference type="OrthoDB" id="163232at2"/>
<dbReference type="KEGG" id="dpi:BN4_12677"/>
<dbReference type="HOGENOM" id="CLU_1118776_0_0_7"/>
<dbReference type="RefSeq" id="WP_015415953.1">
    <property type="nucleotide sequence ID" value="NC_020409.1"/>
</dbReference>
<reference evidence="2" key="2">
    <citation type="journal article" date="2013" name="Stand. Genomic Sci.">
        <title>Complete genome sequence of Desulfocapsa sulfexigens, a marine deltaproteobacterium specialized in disproportionating inorganic sulfur compounds.</title>
        <authorList>
            <person name="Finster K.W."/>
            <person name="Kjeldsen K.U."/>
            <person name="Kube M."/>
            <person name="Reinhardt R."/>
            <person name="Mussmann M."/>
            <person name="Amann R."/>
            <person name="Schreiber L."/>
        </authorList>
    </citation>
    <scope>NUCLEOTIDE SEQUENCE [LARGE SCALE GENOMIC DNA]</scope>
    <source>
        <strain evidence="2">DSM 10523 / SB164P1</strain>
    </source>
</reference>
<sequence>MGSFFIDRKYRLPRKWSNKELRKIAPLIKGEVVNVSAWKDSDKEGGFYCDYFRNASHYSITNYKAEARGFQGKEGEIFLDLEQVLSGELVQRFDVAFNHTTLEHTFDVFTAFSNLCSLSKDMVIVVVPHLQQMHSTFGDFWRFTPESVEKLFLMNGLKLVYLSFNEHCDSSVYIFAVGSRFPERWRKTIGNDCSYMSKYQPHDGMEAFIGCQAVTNLGYRAGLVLKSFQSILTRLYKKLGTLMGKSFI</sequence>
<dbReference type="EMBL" id="FO203427">
    <property type="protein sequence ID" value="CCH49910.1"/>
    <property type="molecule type" value="Genomic_DNA"/>
</dbReference>
<name>M1WMR5_PSEP2</name>
<evidence type="ECO:0000313" key="1">
    <source>
        <dbReference type="EMBL" id="CCH49910.1"/>
    </source>
</evidence>
<dbReference type="SUPFAM" id="SSF53335">
    <property type="entry name" value="S-adenosyl-L-methionine-dependent methyltransferases"/>
    <property type="match status" value="1"/>
</dbReference>
<proteinExistence type="predicted"/>
<evidence type="ECO:0000313" key="2">
    <source>
        <dbReference type="Proteomes" id="UP000011724"/>
    </source>
</evidence>
<reference evidence="1 2" key="1">
    <citation type="journal article" date="2013" name="PLoS ONE">
        <title>The first genomic and proteomic characterization of a deep-sea sulfate reducer: insights into the piezophilic lifestyle of Desulfovibrio piezophilus.</title>
        <authorList>
            <person name="Pradel N."/>
            <person name="Ji B."/>
            <person name="Gimenez G."/>
            <person name="Talla E."/>
            <person name="Lenoble P."/>
            <person name="Garel M."/>
            <person name="Tamburini C."/>
            <person name="Fourquet P."/>
            <person name="Lebrun R."/>
            <person name="Bertin P."/>
            <person name="Denis Y."/>
            <person name="Pophillat M."/>
            <person name="Barbe V."/>
            <person name="Ollivier B."/>
            <person name="Dolla A."/>
        </authorList>
    </citation>
    <scope>NUCLEOTIDE SEQUENCE [LARGE SCALE GENOMIC DNA]</scope>
    <source>
        <strain evidence="2">DSM 10523 / SB164P1</strain>
    </source>
</reference>
<protein>
    <recommendedName>
        <fullName evidence="3">Methyltransferase type 11</fullName>
    </recommendedName>
</protein>
<dbReference type="InterPro" id="IPR029063">
    <property type="entry name" value="SAM-dependent_MTases_sf"/>
</dbReference>
<keyword evidence="2" id="KW-1185">Reference proteome</keyword>
<dbReference type="Proteomes" id="UP000011724">
    <property type="component" value="Chromosome"/>
</dbReference>
<evidence type="ECO:0008006" key="3">
    <source>
        <dbReference type="Google" id="ProtNLM"/>
    </source>
</evidence>